<reference evidence="1 2" key="1">
    <citation type="submission" date="2021-07" db="EMBL/GenBank/DDBJ databases">
        <authorList>
            <person name="Palmer J.M."/>
        </authorList>
    </citation>
    <scope>NUCLEOTIDE SEQUENCE [LARGE SCALE GENOMIC DNA]</scope>
    <source>
        <strain evidence="1 2">AT_MEX2019</strain>
        <tissue evidence="1">Muscle</tissue>
    </source>
</reference>
<dbReference type="EMBL" id="JAHUTI010039404">
    <property type="protein sequence ID" value="MED6244159.1"/>
    <property type="molecule type" value="Genomic_DNA"/>
</dbReference>
<name>A0ABU7B1J2_9TELE</name>
<dbReference type="Proteomes" id="UP001345963">
    <property type="component" value="Unassembled WGS sequence"/>
</dbReference>
<gene>
    <name evidence="1" type="ORF">ATANTOWER_027097</name>
</gene>
<evidence type="ECO:0000313" key="1">
    <source>
        <dbReference type="EMBL" id="MED6244159.1"/>
    </source>
</evidence>
<comment type="caution">
    <text evidence="1">The sequence shown here is derived from an EMBL/GenBank/DDBJ whole genome shotgun (WGS) entry which is preliminary data.</text>
</comment>
<accession>A0ABU7B1J2</accession>
<organism evidence="1 2">
    <name type="scientific">Ataeniobius toweri</name>
    <dbReference type="NCBI Taxonomy" id="208326"/>
    <lineage>
        <taxon>Eukaryota</taxon>
        <taxon>Metazoa</taxon>
        <taxon>Chordata</taxon>
        <taxon>Craniata</taxon>
        <taxon>Vertebrata</taxon>
        <taxon>Euteleostomi</taxon>
        <taxon>Actinopterygii</taxon>
        <taxon>Neopterygii</taxon>
        <taxon>Teleostei</taxon>
        <taxon>Neoteleostei</taxon>
        <taxon>Acanthomorphata</taxon>
        <taxon>Ovalentaria</taxon>
        <taxon>Atherinomorphae</taxon>
        <taxon>Cyprinodontiformes</taxon>
        <taxon>Goodeidae</taxon>
        <taxon>Ataeniobius</taxon>
    </lineage>
</organism>
<keyword evidence="2" id="KW-1185">Reference proteome</keyword>
<sequence>MLCGKTLSLHITQTLLAHDETWWWQYHALGASVAVVVGVRPVTDGLPVQTPDSSVSVVVSLGKTLHPPCLLMVVPIVWLPHFCQSDLGQLQLQYILPQSVCEWVDD</sequence>
<protein>
    <submittedName>
        <fullName evidence="1">Uncharacterized protein</fullName>
    </submittedName>
</protein>
<proteinExistence type="predicted"/>
<evidence type="ECO:0000313" key="2">
    <source>
        <dbReference type="Proteomes" id="UP001345963"/>
    </source>
</evidence>